<dbReference type="Proteomes" id="UP000324222">
    <property type="component" value="Unassembled WGS sequence"/>
</dbReference>
<sequence>MTEPRNNCSYISERERRREQGAGDGGGAGKHGRELWVLRSGRQKVVLRCETGKDLLTWFHKCSRSSSFFSEFDEYPSSSLFSPPLPEPVPRAVVCLPTTLGSFLERFDPF</sequence>
<comment type="caution">
    <text evidence="2">The sequence shown here is derived from an EMBL/GenBank/DDBJ whole genome shotgun (WGS) entry which is preliminary data.</text>
</comment>
<gene>
    <name evidence="2" type="ORF">E2C01_002406</name>
</gene>
<keyword evidence="3" id="KW-1185">Reference proteome</keyword>
<reference evidence="2 3" key="1">
    <citation type="submission" date="2019-05" db="EMBL/GenBank/DDBJ databases">
        <title>Another draft genome of Portunus trituberculatus and its Hox gene families provides insights of decapod evolution.</title>
        <authorList>
            <person name="Jeong J.-H."/>
            <person name="Song I."/>
            <person name="Kim S."/>
            <person name="Choi T."/>
            <person name="Kim D."/>
            <person name="Ryu S."/>
            <person name="Kim W."/>
        </authorList>
    </citation>
    <scope>NUCLEOTIDE SEQUENCE [LARGE SCALE GENOMIC DNA]</scope>
    <source>
        <tissue evidence="2">Muscle</tissue>
    </source>
</reference>
<evidence type="ECO:0000313" key="3">
    <source>
        <dbReference type="Proteomes" id="UP000324222"/>
    </source>
</evidence>
<evidence type="ECO:0000256" key="1">
    <source>
        <dbReference type="SAM" id="MobiDB-lite"/>
    </source>
</evidence>
<organism evidence="2 3">
    <name type="scientific">Portunus trituberculatus</name>
    <name type="common">Swimming crab</name>
    <name type="synonym">Neptunus trituberculatus</name>
    <dbReference type="NCBI Taxonomy" id="210409"/>
    <lineage>
        <taxon>Eukaryota</taxon>
        <taxon>Metazoa</taxon>
        <taxon>Ecdysozoa</taxon>
        <taxon>Arthropoda</taxon>
        <taxon>Crustacea</taxon>
        <taxon>Multicrustacea</taxon>
        <taxon>Malacostraca</taxon>
        <taxon>Eumalacostraca</taxon>
        <taxon>Eucarida</taxon>
        <taxon>Decapoda</taxon>
        <taxon>Pleocyemata</taxon>
        <taxon>Brachyura</taxon>
        <taxon>Eubrachyura</taxon>
        <taxon>Portunoidea</taxon>
        <taxon>Portunidae</taxon>
        <taxon>Portuninae</taxon>
        <taxon>Portunus</taxon>
    </lineage>
</organism>
<dbReference type="AlphaFoldDB" id="A0A5B7CKW4"/>
<name>A0A5B7CKW4_PORTR</name>
<accession>A0A5B7CKW4</accession>
<proteinExistence type="predicted"/>
<feature type="compositionally biased region" description="Polar residues" evidence="1">
    <location>
        <begin position="1"/>
        <end position="10"/>
    </location>
</feature>
<dbReference type="EMBL" id="VSRR010000086">
    <property type="protein sequence ID" value="MPC09788.1"/>
    <property type="molecule type" value="Genomic_DNA"/>
</dbReference>
<feature type="compositionally biased region" description="Basic and acidic residues" evidence="1">
    <location>
        <begin position="12"/>
        <end position="21"/>
    </location>
</feature>
<protein>
    <submittedName>
        <fullName evidence="2">Uncharacterized protein</fullName>
    </submittedName>
</protein>
<feature type="region of interest" description="Disordered" evidence="1">
    <location>
        <begin position="1"/>
        <end position="32"/>
    </location>
</feature>
<evidence type="ECO:0000313" key="2">
    <source>
        <dbReference type="EMBL" id="MPC09788.1"/>
    </source>
</evidence>